<dbReference type="GO" id="GO:0005886">
    <property type="term" value="C:plasma membrane"/>
    <property type="evidence" value="ECO:0007669"/>
    <property type="project" value="InterPro"/>
</dbReference>
<name>A0A917YWY0_9ALTE</name>
<reference evidence="6" key="2">
    <citation type="submission" date="2020-09" db="EMBL/GenBank/DDBJ databases">
        <authorList>
            <person name="Sun Q."/>
            <person name="Zhou Y."/>
        </authorList>
    </citation>
    <scope>NUCLEOTIDE SEQUENCE</scope>
    <source>
        <strain evidence="6">CGMCC 1.7086</strain>
    </source>
</reference>
<sequence>MARRFSYKKWLRRLLLSLAILLSLILSAIYWLAGTNSGTGWLLGQAQQHVAGLQSGRHQGSLLYGLQLSDLSYQQTGLHISANSIELDISARALLLPHIVIQQLKTSGLRIAIESTDSAVQTQTSAASQAPTAIALPDWLPTSRIQQLTMLDSQLTLSGLDIALNSLNLQAELKNQLFTLNGLHVKGLQLTLDEEKPAQQASGPWPLESLPDMPAPVNMRLKDIQLEDLKVIQGGQPIDVQHAMLQMQWLGKEFAIDRLEVQSKQLGSLDLRGQAVLKPPYQLNVEAKVLAGADILPHPLAEKPFDIHLSGPMNQLLLRLSEPAQLALMLRAQADITRNTLPFSASMEVNTAPLAPLLALPEQAALSPGMLNITAQGDLNSQQAELDFAFKGLGFGNTQPATLHLTAQHSPGHLDKLQLAFSDDSSASAMLLNGALNYEQTLQWQISGQIDHLQLDSPLLPMVGAIQGQLQHQGQWSDKGWGMQLHDTQLFGNLNGMPLRISASADVSQAEQLQVSHLDLRMEAFNSTLKITGLADQSWQLQGKLYSDDLSALPINAQGQVEADIQVSGELTHPRLKLDGNIKQLHMDSLSLQDLRIQADYQPLAQHATELFVSFPNVVLSNEQHFHGQLTLSGNETSHQLQMSLAGDLTAELLMHGSADLAQQNWHGKLLQADSQIFGEHWQLSKPVELQLADGQFGLSAHCWNGKFSHLCLKQPLTLPGQQSVVLGIDVDYGRWSEGKLTAQQLSGTATLDANIQFPQQGPMQLQVSLNSSAGHLQQQWEGEPLPLLTWQGGEFNLHSLDDGSLQLQGQLLAPSGQDLLKLDGKVGNKADADLSANLHLAPLPLAGFINLVPQLSKLDGQLSANIQVDGKLNAPRVSGEVQLQDAAIVVAGTQTAVDKLDLLARFDETRLNFDGRFSMGTGEARLSGSTDWDHTQKDWQKALSMQARLEGQGLQLQALPELQASISPNLDIRFEQGLQLNGQVNVDSGRFSLQELPASAVNVSEDMRLVNQLDTQQKNPLPINLQLDIELVDPFAISGFGFNGKIDGSLTARQISPEPLEVFGALTFTEGVYKAYGQNLEVKSGRLQFLGQASNPTVQLQAIRPLKGTGVEAGIEVTGPVNGLQVALFSNPNMEQSAILSYILRGKPPGTSGESDGRSMALLMAANQGIGITGASGLTDALNDIPLVSDITLDTETDAASGDSLATVSGYIGERIYLKYGVGILEPVTQITVRFYLLNQLWLEAVSSLERSMDLYYSFDIE</sequence>
<dbReference type="GO" id="GO:0097347">
    <property type="term" value="C:TAM protein secretion complex"/>
    <property type="evidence" value="ECO:0007669"/>
    <property type="project" value="TreeGrafter"/>
</dbReference>
<organism evidence="6 7">
    <name type="scientific">Bowmanella pacifica</name>
    <dbReference type="NCBI Taxonomy" id="502051"/>
    <lineage>
        <taxon>Bacteria</taxon>
        <taxon>Pseudomonadati</taxon>
        <taxon>Pseudomonadota</taxon>
        <taxon>Gammaproteobacteria</taxon>
        <taxon>Alteromonadales</taxon>
        <taxon>Alteromonadaceae</taxon>
        <taxon>Bowmanella</taxon>
    </lineage>
</organism>
<dbReference type="RefSeq" id="WP_188693433.1">
    <property type="nucleotide sequence ID" value="NZ_BMLS01000002.1"/>
</dbReference>
<dbReference type="PANTHER" id="PTHR36985:SF1">
    <property type="entry name" value="TRANSLOCATION AND ASSEMBLY MODULE SUBUNIT TAMB"/>
    <property type="match status" value="1"/>
</dbReference>
<dbReference type="GO" id="GO:0009306">
    <property type="term" value="P:protein secretion"/>
    <property type="evidence" value="ECO:0007669"/>
    <property type="project" value="InterPro"/>
</dbReference>
<dbReference type="AlphaFoldDB" id="A0A917YWY0"/>
<keyword evidence="4" id="KW-0472">Membrane</keyword>
<evidence type="ECO:0000256" key="2">
    <source>
        <dbReference type="ARBA" id="ARBA00022692"/>
    </source>
</evidence>
<proteinExistence type="predicted"/>
<dbReference type="InterPro" id="IPR007452">
    <property type="entry name" value="TamB_C"/>
</dbReference>
<evidence type="ECO:0000256" key="4">
    <source>
        <dbReference type="ARBA" id="ARBA00023136"/>
    </source>
</evidence>
<accession>A0A917YWY0</accession>
<gene>
    <name evidence="6" type="ORF">GCM10010982_17900</name>
</gene>
<evidence type="ECO:0000259" key="5">
    <source>
        <dbReference type="Pfam" id="PF04357"/>
    </source>
</evidence>
<dbReference type="EMBL" id="BMLS01000002">
    <property type="protein sequence ID" value="GGO68602.1"/>
    <property type="molecule type" value="Genomic_DNA"/>
</dbReference>
<evidence type="ECO:0000313" key="7">
    <source>
        <dbReference type="Proteomes" id="UP000606935"/>
    </source>
</evidence>
<reference evidence="6" key="1">
    <citation type="journal article" date="2014" name="Int. J. Syst. Evol. Microbiol.">
        <title>Complete genome sequence of Corynebacterium casei LMG S-19264T (=DSM 44701T), isolated from a smear-ripened cheese.</title>
        <authorList>
            <consortium name="US DOE Joint Genome Institute (JGI-PGF)"/>
            <person name="Walter F."/>
            <person name="Albersmeier A."/>
            <person name="Kalinowski J."/>
            <person name="Ruckert C."/>
        </authorList>
    </citation>
    <scope>NUCLEOTIDE SEQUENCE</scope>
    <source>
        <strain evidence="6">CGMCC 1.7086</strain>
    </source>
</reference>
<dbReference type="Pfam" id="PF04357">
    <property type="entry name" value="TamB"/>
    <property type="match status" value="1"/>
</dbReference>
<keyword evidence="2" id="KW-0812">Transmembrane</keyword>
<protein>
    <submittedName>
        <fullName evidence="6">Translocation/assembly module TamB</fullName>
    </submittedName>
</protein>
<dbReference type="PANTHER" id="PTHR36985">
    <property type="entry name" value="TRANSLOCATION AND ASSEMBLY MODULE SUBUNIT TAMB"/>
    <property type="match status" value="1"/>
</dbReference>
<evidence type="ECO:0000256" key="3">
    <source>
        <dbReference type="ARBA" id="ARBA00022989"/>
    </source>
</evidence>
<evidence type="ECO:0000313" key="6">
    <source>
        <dbReference type="EMBL" id="GGO68602.1"/>
    </source>
</evidence>
<comment type="caution">
    <text evidence="6">The sequence shown here is derived from an EMBL/GenBank/DDBJ whole genome shotgun (WGS) entry which is preliminary data.</text>
</comment>
<keyword evidence="3" id="KW-1133">Transmembrane helix</keyword>
<keyword evidence="7" id="KW-1185">Reference proteome</keyword>
<dbReference type="Proteomes" id="UP000606935">
    <property type="component" value="Unassembled WGS sequence"/>
</dbReference>
<feature type="domain" description="Translocation and assembly module TamB C-terminal" evidence="5">
    <location>
        <begin position="921"/>
        <end position="1261"/>
    </location>
</feature>
<comment type="subcellular location">
    <subcellularLocation>
        <location evidence="1">Membrane</location>
        <topology evidence="1">Single-pass membrane protein</topology>
    </subcellularLocation>
</comment>
<evidence type="ECO:0000256" key="1">
    <source>
        <dbReference type="ARBA" id="ARBA00004167"/>
    </source>
</evidence>